<dbReference type="Gene3D" id="2.60.120.620">
    <property type="entry name" value="q2cbj1_9rhob like domain"/>
    <property type="match status" value="1"/>
</dbReference>
<proteinExistence type="predicted"/>
<keyword evidence="2" id="KW-1185">Reference proteome</keyword>
<organism evidence="1 2">
    <name type="scientific">Exidia glandulosa HHB12029</name>
    <dbReference type="NCBI Taxonomy" id="1314781"/>
    <lineage>
        <taxon>Eukaryota</taxon>
        <taxon>Fungi</taxon>
        <taxon>Dikarya</taxon>
        <taxon>Basidiomycota</taxon>
        <taxon>Agaricomycotina</taxon>
        <taxon>Agaricomycetes</taxon>
        <taxon>Auriculariales</taxon>
        <taxon>Exidiaceae</taxon>
        <taxon>Exidia</taxon>
    </lineage>
</organism>
<gene>
    <name evidence="1" type="ORF">EXIGLDRAFT_830282</name>
</gene>
<dbReference type="InParanoid" id="A0A165NQW8"/>
<dbReference type="OrthoDB" id="4664297at2759"/>
<dbReference type="SUPFAM" id="SSF51197">
    <property type="entry name" value="Clavaminate synthase-like"/>
    <property type="match status" value="1"/>
</dbReference>
<reference evidence="1 2" key="1">
    <citation type="journal article" date="2016" name="Mol. Biol. Evol.">
        <title>Comparative Genomics of Early-Diverging Mushroom-Forming Fungi Provides Insights into the Origins of Lignocellulose Decay Capabilities.</title>
        <authorList>
            <person name="Nagy L.G."/>
            <person name="Riley R."/>
            <person name="Tritt A."/>
            <person name="Adam C."/>
            <person name="Daum C."/>
            <person name="Floudas D."/>
            <person name="Sun H."/>
            <person name="Yadav J.S."/>
            <person name="Pangilinan J."/>
            <person name="Larsson K.H."/>
            <person name="Matsuura K."/>
            <person name="Barry K."/>
            <person name="Labutti K."/>
            <person name="Kuo R."/>
            <person name="Ohm R.A."/>
            <person name="Bhattacharya S.S."/>
            <person name="Shirouzu T."/>
            <person name="Yoshinaga Y."/>
            <person name="Martin F.M."/>
            <person name="Grigoriev I.V."/>
            <person name="Hibbett D.S."/>
        </authorList>
    </citation>
    <scope>NUCLEOTIDE SEQUENCE [LARGE SCALE GENOMIC DNA]</scope>
    <source>
        <strain evidence="1 2">HHB12029</strain>
    </source>
</reference>
<protein>
    <recommendedName>
        <fullName evidence="3">Phytanoyl-CoA dioxygenase</fullName>
    </recommendedName>
</protein>
<name>A0A165NQW8_EXIGL</name>
<accession>A0A165NQW8</accession>
<sequence>MSAVPSDRVLTPEQIAHFIEFGYVKIPQAFSAEKAQTWMQGMWERLGFDPLDKSTWTVERTHMPDHKRERVEEFAPKAWKAICELLGGEDRIDPESATWNDQFIVNLGSHEWEGPDKRIEPQNLDNWHLDGDFFVHFLDSPEQALLVIPIFSEIQPRGGGTFICPDGLVLNAQYLSQHPEGVLPTGLSFTPSTEEHNPSAQRWEHLVEVKRCKHFVEVTGSPGDVYLLHPLMLHSASKNHLRIPRIITNPPVALKQPFCFDREDEREYSIVERTTLRALGVERFPFDITGERRRIVPERVKRQERMREEELKRLETLAVPVASAA</sequence>
<dbReference type="AlphaFoldDB" id="A0A165NQW8"/>
<dbReference type="Proteomes" id="UP000077266">
    <property type="component" value="Unassembled WGS sequence"/>
</dbReference>
<evidence type="ECO:0008006" key="3">
    <source>
        <dbReference type="Google" id="ProtNLM"/>
    </source>
</evidence>
<evidence type="ECO:0000313" key="1">
    <source>
        <dbReference type="EMBL" id="KZW01093.1"/>
    </source>
</evidence>
<dbReference type="EMBL" id="KV425896">
    <property type="protein sequence ID" value="KZW01093.1"/>
    <property type="molecule type" value="Genomic_DNA"/>
</dbReference>
<evidence type="ECO:0000313" key="2">
    <source>
        <dbReference type="Proteomes" id="UP000077266"/>
    </source>
</evidence>